<sequence>MAKNEVFKDGDNFAVTVSHPTSPVSGDPVRYGELVGVATTTEDADSGKTSVTFRGVHLLSVKGIDGSGNSAVAVGDKLYYVDADTPVLSKKNTGRFAGFAVEAAGNAGTVASGSTATIPVRLSN</sequence>
<comment type="caution">
    <text evidence="1">The sequence shown here is derived from an EMBL/GenBank/DDBJ whole genome shotgun (WGS) entry which is preliminary data.</text>
</comment>
<dbReference type="Proteomes" id="UP000475532">
    <property type="component" value="Unassembled WGS sequence"/>
</dbReference>
<name>A0A6L9QC07_9ACTN</name>
<proteinExistence type="predicted"/>
<organism evidence="1 2">
    <name type="scientific">Actinomadura bangladeshensis</name>
    <dbReference type="NCBI Taxonomy" id="453573"/>
    <lineage>
        <taxon>Bacteria</taxon>
        <taxon>Bacillati</taxon>
        <taxon>Actinomycetota</taxon>
        <taxon>Actinomycetes</taxon>
        <taxon>Streptosporangiales</taxon>
        <taxon>Thermomonosporaceae</taxon>
        <taxon>Actinomadura</taxon>
    </lineage>
</organism>
<reference evidence="1 2" key="1">
    <citation type="submission" date="2020-01" db="EMBL/GenBank/DDBJ databases">
        <title>Insect and environment-associated Actinomycetes.</title>
        <authorList>
            <person name="Currrie C."/>
            <person name="Chevrette M."/>
            <person name="Carlson C."/>
            <person name="Stubbendieck R."/>
            <person name="Wendt-Pienkowski E."/>
        </authorList>
    </citation>
    <scope>NUCLEOTIDE SEQUENCE [LARGE SCALE GENOMIC DNA]</scope>
    <source>
        <strain evidence="1 2">SID10258</strain>
    </source>
</reference>
<gene>
    <name evidence="1" type="ORF">G3I70_08740</name>
</gene>
<dbReference type="RefSeq" id="WP_163054303.1">
    <property type="nucleotide sequence ID" value="NZ_JAAGLI010000213.1"/>
</dbReference>
<accession>A0A6L9QC07</accession>
<protein>
    <submittedName>
        <fullName evidence="1">DUF2190 family protein</fullName>
    </submittedName>
</protein>
<dbReference type="Pfam" id="PF09956">
    <property type="entry name" value="Phage_cement_2"/>
    <property type="match status" value="1"/>
</dbReference>
<dbReference type="AlphaFoldDB" id="A0A6L9QC07"/>
<evidence type="ECO:0000313" key="1">
    <source>
        <dbReference type="EMBL" id="NEA22576.1"/>
    </source>
</evidence>
<dbReference type="InterPro" id="IPR011231">
    <property type="entry name" value="Phage_VT1-Sakai_H0018"/>
</dbReference>
<evidence type="ECO:0000313" key="2">
    <source>
        <dbReference type="Proteomes" id="UP000475532"/>
    </source>
</evidence>
<dbReference type="EMBL" id="JAAGLI010000213">
    <property type="protein sequence ID" value="NEA22576.1"/>
    <property type="molecule type" value="Genomic_DNA"/>
</dbReference>